<evidence type="ECO:0000313" key="4">
    <source>
        <dbReference type="Proteomes" id="UP000186159"/>
    </source>
</evidence>
<reference evidence="3 4" key="1">
    <citation type="submission" date="2015-09" db="EMBL/GenBank/DDBJ databases">
        <title>Genome sequencing of Corynebacterium diphtheriae Bv. Gravis strain DSM 44123.</title>
        <authorList>
            <person name="Sangal V."/>
            <person name="Burkovski A."/>
        </authorList>
    </citation>
    <scope>NUCLEOTIDE SEQUENCE [LARGE SCALE GENOMIC DNA]</scope>
    <source>
        <strain evidence="3 4">DSM 44123</strain>
    </source>
</reference>
<evidence type="ECO:0008006" key="5">
    <source>
        <dbReference type="Google" id="ProtNLM"/>
    </source>
</evidence>
<evidence type="ECO:0000259" key="1">
    <source>
        <dbReference type="Pfam" id="PF20466"/>
    </source>
</evidence>
<organism evidence="3 4">
    <name type="scientific">Corynebacterium diphtheriae bv. gravis</name>
    <dbReference type="NCBI Taxonomy" id="1720349"/>
    <lineage>
        <taxon>Bacteria</taxon>
        <taxon>Bacillati</taxon>
        <taxon>Actinomycetota</taxon>
        <taxon>Actinomycetes</taxon>
        <taxon>Mycobacteriales</taxon>
        <taxon>Corynebacteriaceae</taxon>
        <taxon>Corynebacterium</taxon>
    </lineage>
</organism>
<feature type="domain" description="MmeI-like target recognition" evidence="1">
    <location>
        <begin position="71"/>
        <end position="274"/>
    </location>
</feature>
<comment type="caution">
    <text evidence="3">The sequence shown here is derived from an EMBL/GenBank/DDBJ whole genome shotgun (WGS) entry which is preliminary data.</text>
</comment>
<proteinExistence type="predicted"/>
<dbReference type="Pfam" id="PF20473">
    <property type="entry name" value="MmeI_Mtase"/>
    <property type="match status" value="1"/>
</dbReference>
<dbReference type="InterPro" id="IPR046820">
    <property type="entry name" value="MmeI_TRD"/>
</dbReference>
<sequence>MFALMFPMIFELGIEIGYAYTSFKWENNAKFNAGVTVVVVGFRNRSNRKKYLYKEGVRQEVGHLNGYLSAAPDVFVERRKKPFGDLPQMSFGSMPRDGGHLSLTSAERDLILGEHPEAEQFVKRFVGSAEFINSIERYCFWISESKQEEACAISFIKQRLEQVAAFRLTSKAPSTVKYAQRPGEFVQRAYKPTNSIIVPRVSSERREYIPIGYLGPDTVISDAAFAVYDAEPWLFALLTSKMHMVWVRAVGGKMKTDYRYSNTIVYNNFPVPELSIRTKADLTTARSPSARCS</sequence>
<dbReference type="InterPro" id="IPR046816">
    <property type="entry name" value="MmeI_Mtase"/>
</dbReference>
<gene>
    <name evidence="3" type="ORF">AOT42_00800</name>
</gene>
<evidence type="ECO:0000313" key="3">
    <source>
        <dbReference type="EMBL" id="OKY23853.1"/>
    </source>
</evidence>
<dbReference type="AlphaFoldDB" id="A0AAX0J3V3"/>
<dbReference type="Pfam" id="PF20466">
    <property type="entry name" value="MmeI_TRD"/>
    <property type="match status" value="1"/>
</dbReference>
<name>A0AAX0J3V3_CORDP</name>
<protein>
    <recommendedName>
        <fullName evidence="5">Site-specific DNA-methyltransferase (adenine-specific)</fullName>
    </recommendedName>
</protein>
<evidence type="ECO:0000259" key="2">
    <source>
        <dbReference type="Pfam" id="PF20473"/>
    </source>
</evidence>
<feature type="domain" description="MmeI-like DNA-methyltransferase" evidence="2">
    <location>
        <begin position="3"/>
        <end position="54"/>
    </location>
</feature>
<accession>A0AAX0J3V3</accession>
<dbReference type="Proteomes" id="UP000186159">
    <property type="component" value="Unassembled WGS sequence"/>
</dbReference>
<dbReference type="EMBL" id="LJXR01000001">
    <property type="protein sequence ID" value="OKY23853.1"/>
    <property type="molecule type" value="Genomic_DNA"/>
</dbReference>